<evidence type="ECO:0000313" key="1">
    <source>
        <dbReference type="EMBL" id="SEK81849.1"/>
    </source>
</evidence>
<keyword evidence="2" id="KW-1185">Reference proteome</keyword>
<organism evidence="1 2">
    <name type="scientific">Chitinophaga rupis</name>
    <dbReference type="NCBI Taxonomy" id="573321"/>
    <lineage>
        <taxon>Bacteria</taxon>
        <taxon>Pseudomonadati</taxon>
        <taxon>Bacteroidota</taxon>
        <taxon>Chitinophagia</taxon>
        <taxon>Chitinophagales</taxon>
        <taxon>Chitinophagaceae</taxon>
        <taxon>Chitinophaga</taxon>
    </lineage>
</organism>
<dbReference type="Gene3D" id="1.20.910.10">
    <property type="entry name" value="Heme oxygenase-like"/>
    <property type="match status" value="1"/>
</dbReference>
<gene>
    <name evidence="1" type="ORF">SAMN04488505_101946</name>
</gene>
<reference evidence="1 2" key="1">
    <citation type="submission" date="2016-10" db="EMBL/GenBank/DDBJ databases">
        <authorList>
            <person name="de Groot N.N."/>
        </authorList>
    </citation>
    <scope>NUCLEOTIDE SEQUENCE [LARGE SCALE GENOMIC DNA]</scope>
    <source>
        <strain evidence="1 2">DSM 21039</strain>
    </source>
</reference>
<dbReference type="SUPFAM" id="SSF48613">
    <property type="entry name" value="Heme oxygenase-like"/>
    <property type="match status" value="1"/>
</dbReference>
<dbReference type="InterPro" id="IPR024423">
    <property type="entry name" value="DUF3050"/>
</dbReference>
<proteinExistence type="predicted"/>
<dbReference type="EMBL" id="FOBB01000001">
    <property type="protein sequence ID" value="SEK81849.1"/>
    <property type="molecule type" value="Genomic_DNA"/>
</dbReference>
<accession>A0A1H7K4V4</accession>
<name>A0A1H7K4V4_9BACT</name>
<dbReference type="Proteomes" id="UP000198984">
    <property type="component" value="Unassembled WGS sequence"/>
</dbReference>
<dbReference type="Pfam" id="PF11251">
    <property type="entry name" value="DUF3050"/>
    <property type="match status" value="1"/>
</dbReference>
<protein>
    <recommendedName>
        <fullName evidence="3">DUF3050 domain-containing protein</fullName>
    </recommendedName>
</protein>
<dbReference type="OrthoDB" id="9791270at2"/>
<dbReference type="STRING" id="573321.SAMN04488505_101946"/>
<sequence length="257" mass="29330">MNTQIKDAIAPLRETIIQHPLYRRIQHIDDIRLFMQYHVFAVWDFMSLLKSLQSRLTCTTIPWMPTGNAATRFLINEIVTGEESDIAPNGTRTSHFELYLQAMQQAGANTQPILICLQQLQAGVNIKTVLQNTSIPEAARSFMQYTFDLIEQAPVHIQAAVFTFGREDLIPDMFLSMIQDLDNQFPGQIGIFKYYLERHIEVDGDHHSQLGMQMVEELCGTNSLKWLEAAGAVKTALEKRRQLWDGIYQEITASVTI</sequence>
<dbReference type="AlphaFoldDB" id="A0A1H7K4V4"/>
<evidence type="ECO:0008006" key="3">
    <source>
        <dbReference type="Google" id="ProtNLM"/>
    </source>
</evidence>
<dbReference type="RefSeq" id="WP_089906961.1">
    <property type="nucleotide sequence ID" value="NZ_FOBB01000001.1"/>
</dbReference>
<evidence type="ECO:0000313" key="2">
    <source>
        <dbReference type="Proteomes" id="UP000198984"/>
    </source>
</evidence>
<dbReference type="InterPro" id="IPR016084">
    <property type="entry name" value="Haem_Oase-like_multi-hlx"/>
</dbReference>